<sequence length="781" mass="89093">MMELLIASDATPPLSVLATAKVAGVSLTVNPTLTAGSPPVLVLTNGVFPMKINVSIFAFEKYLIGKVYDAMNFRAIEIDIVIHAKNLLLAIFSFYRLKFFSFRLKLRGTNVLLKYLARTSTAIPNLYERDAFETGQIDEWLEYAPIFSSGSEYEGACKYVDGYLLHRTFLIGHSLSVADITIWSYLAGAGKRWESLMKSKKYQNLGRWYTMISTQHAAVLDELTSSFSKKKDSSKPSSSTNVTDESNKKQIANGVVNSNRPEVDLPHVEMGKVCLRFAPEPSGFLHIGHAKAALLNQYFAQKYNGKIILRFDDTNPAKESNEFVDSLITDVGTLGIKYEKITYTSDYFQILMEMAEKLIKEGKAYIDDTPREQMKHERMEGIESKCRNQSIDENIKLWNQMILGTERGLQCCLRGKFPSMQDPNKSMRDPVYYRCNPMPHHRIGSKYKIYPTYDFACPFVDSYEGITHALRSSEYHDRNPQYFQVQEDMGLRKVHIYEFSRLNMVYTLLSKRKLLWFVENRKVDGWNDARFPTVQGIVRRGLQIEALIQFILEQGASKNLNLMEWDKLWNINKRIIDPVCPRHTAIVEENRVLLTLLDGPHKPFVRVVPKHKKHPAAGDKATTFTKKIWIEQVDAKAINPNEEITLMDWGNAIVKEIKKGENGNVTELIGVLHLEGSVKTTKLKLTWLPETNELVPLSLVEFGYLITKKKVEEDEDFVDVVNTDSKKEIGAVGDSNMRNVKRGDIVQLERKGYFRCDVPFIRPSKPIVLYAIPDGRQTATK</sequence>
<dbReference type="GO" id="GO:0017102">
    <property type="term" value="C:methionyl glutamyl tRNA synthetase complex"/>
    <property type="evidence" value="ECO:0000318"/>
    <property type="project" value="GO_Central"/>
</dbReference>
<evidence type="ECO:0000256" key="1">
    <source>
        <dbReference type="ARBA" id="ARBA00004496"/>
    </source>
</evidence>
<reference evidence="17 18" key="1">
    <citation type="journal article" date="2017" name="Nat. Commun.">
        <title>Genome assembly with in vitro proximity ligation data and whole-genome triplication in lettuce.</title>
        <authorList>
            <person name="Reyes-Chin-Wo S."/>
            <person name="Wang Z."/>
            <person name="Yang X."/>
            <person name="Kozik A."/>
            <person name="Arikit S."/>
            <person name="Song C."/>
            <person name="Xia L."/>
            <person name="Froenicke L."/>
            <person name="Lavelle D.O."/>
            <person name="Truco M.J."/>
            <person name="Xia R."/>
            <person name="Zhu S."/>
            <person name="Xu C."/>
            <person name="Xu H."/>
            <person name="Xu X."/>
            <person name="Cox K."/>
            <person name="Korf I."/>
            <person name="Meyers B.C."/>
            <person name="Michelmore R.W."/>
        </authorList>
    </citation>
    <scope>NUCLEOTIDE SEQUENCE [LARGE SCALE GENOMIC DNA]</scope>
    <source>
        <strain evidence="18">cv. Salinas</strain>
        <tissue evidence="17">Seedlings</tissue>
    </source>
</reference>
<dbReference type="FunFam" id="3.40.50.620:FF:000070">
    <property type="entry name" value="Bifunctional glutamate/proline--tRNA ligase"/>
    <property type="match status" value="1"/>
</dbReference>
<evidence type="ECO:0000259" key="16">
    <source>
        <dbReference type="Pfam" id="PF20974"/>
    </source>
</evidence>
<evidence type="ECO:0000256" key="7">
    <source>
        <dbReference type="ARBA" id="ARBA00022840"/>
    </source>
</evidence>
<dbReference type="InterPro" id="IPR004526">
    <property type="entry name" value="Glu-tRNA-synth_arc/euk"/>
</dbReference>
<evidence type="ECO:0000256" key="3">
    <source>
        <dbReference type="ARBA" id="ARBA00012835"/>
    </source>
</evidence>
<comment type="catalytic activity">
    <reaction evidence="11">
        <text>tRNA(Glu) + L-glutamate + ATP = L-glutamyl-tRNA(Glu) + AMP + diphosphate</text>
        <dbReference type="Rhea" id="RHEA:23540"/>
        <dbReference type="Rhea" id="RHEA-COMP:9663"/>
        <dbReference type="Rhea" id="RHEA-COMP:9680"/>
        <dbReference type="ChEBI" id="CHEBI:29985"/>
        <dbReference type="ChEBI" id="CHEBI:30616"/>
        <dbReference type="ChEBI" id="CHEBI:33019"/>
        <dbReference type="ChEBI" id="CHEBI:78442"/>
        <dbReference type="ChEBI" id="CHEBI:78520"/>
        <dbReference type="ChEBI" id="CHEBI:456215"/>
        <dbReference type="EC" id="6.1.1.17"/>
    </reaction>
</comment>
<keyword evidence="18" id="KW-1185">Reference proteome</keyword>
<dbReference type="SUPFAM" id="SSF52374">
    <property type="entry name" value="Nucleotidylyl transferase"/>
    <property type="match status" value="1"/>
</dbReference>
<dbReference type="EMBL" id="NBSK02000007">
    <property type="protein sequence ID" value="KAJ0196626.1"/>
    <property type="molecule type" value="Genomic_DNA"/>
</dbReference>
<dbReference type="Gene3D" id="3.40.50.620">
    <property type="entry name" value="HUPs"/>
    <property type="match status" value="1"/>
</dbReference>
<evidence type="ECO:0000259" key="15">
    <source>
        <dbReference type="Pfam" id="PF03950"/>
    </source>
</evidence>
<dbReference type="GO" id="GO:0009791">
    <property type="term" value="P:post-embryonic development"/>
    <property type="evidence" value="ECO:0007669"/>
    <property type="project" value="UniProtKB-ARBA"/>
</dbReference>
<dbReference type="InterPro" id="IPR000924">
    <property type="entry name" value="Glu/Gln-tRNA-synth"/>
</dbReference>
<evidence type="ECO:0000256" key="12">
    <source>
        <dbReference type="RuleBase" id="RU363037"/>
    </source>
</evidence>
<evidence type="ECO:0000256" key="5">
    <source>
        <dbReference type="ARBA" id="ARBA00022598"/>
    </source>
</evidence>
<dbReference type="InterPro" id="IPR020059">
    <property type="entry name" value="Glu/Gln-tRNA-synth_Ib_codon-bd"/>
</dbReference>
<dbReference type="EC" id="6.1.1.17" evidence="3"/>
<dbReference type="Proteomes" id="UP000235145">
    <property type="component" value="Unassembled WGS sequence"/>
</dbReference>
<dbReference type="FunFam" id="2.40.240.10:FF:000004">
    <property type="entry name" value="Glutamyl-tRNA synthetase, cytoplasmic"/>
    <property type="match status" value="1"/>
</dbReference>
<dbReference type="PANTHER" id="PTHR43097:SF5">
    <property type="entry name" value="GLUTAMATE--TRNA LIGASE"/>
    <property type="match status" value="1"/>
</dbReference>
<dbReference type="GO" id="GO:0048608">
    <property type="term" value="P:reproductive structure development"/>
    <property type="evidence" value="ECO:0007669"/>
    <property type="project" value="UniProtKB-ARBA"/>
</dbReference>
<evidence type="ECO:0000256" key="6">
    <source>
        <dbReference type="ARBA" id="ARBA00022741"/>
    </source>
</evidence>
<dbReference type="GO" id="GO:0006424">
    <property type="term" value="P:glutamyl-tRNA aminoacylation"/>
    <property type="evidence" value="ECO:0000318"/>
    <property type="project" value="GO_Central"/>
</dbReference>
<keyword evidence="8 12" id="KW-0648">Protein biosynthesis</keyword>
<dbReference type="Gene3D" id="1.20.1050.130">
    <property type="match status" value="1"/>
</dbReference>
<feature type="domain" description="tRNA synthetases class I (E and Q) anti-codon binding" evidence="16">
    <location>
        <begin position="684"/>
        <end position="757"/>
    </location>
</feature>
<dbReference type="InterPro" id="IPR049437">
    <property type="entry name" value="tRNA-synt_1c_C2"/>
</dbReference>
<dbReference type="InterPro" id="IPR011035">
    <property type="entry name" value="Ribosomal_bL25/Gln-tRNA_synth"/>
</dbReference>
<evidence type="ECO:0000259" key="14">
    <source>
        <dbReference type="Pfam" id="PF00749"/>
    </source>
</evidence>
<protein>
    <recommendedName>
        <fullName evidence="3">glutamate--tRNA ligase</fullName>
        <ecNumber evidence="3">6.1.1.17</ecNumber>
    </recommendedName>
    <alternativeName>
        <fullName evidence="10">Glutamyl-tRNA synthetase</fullName>
    </alternativeName>
</protein>
<evidence type="ECO:0000313" key="18">
    <source>
        <dbReference type="Proteomes" id="UP000235145"/>
    </source>
</evidence>
<feature type="domain" description="Glutamyl/glutaminyl-tRNA synthetase class Ib catalytic" evidence="14">
    <location>
        <begin position="272"/>
        <end position="576"/>
    </location>
</feature>
<dbReference type="Pfam" id="PF20974">
    <property type="entry name" value="tRNA-synt_1c_C2"/>
    <property type="match status" value="1"/>
</dbReference>
<keyword evidence="9 12" id="KW-0030">Aminoacyl-tRNA synthetase</keyword>
<feature type="region of interest" description="Disordered" evidence="13">
    <location>
        <begin position="228"/>
        <end position="256"/>
    </location>
</feature>
<accession>A0A9R1X2E0</accession>
<dbReference type="SUPFAM" id="SSF50715">
    <property type="entry name" value="Ribosomal protein L25-like"/>
    <property type="match status" value="1"/>
</dbReference>
<dbReference type="HAMAP" id="MF_02076">
    <property type="entry name" value="Glu_tRNA_synth_type2"/>
    <property type="match status" value="1"/>
</dbReference>
<name>A0A9R1X2E0_LACSA</name>
<dbReference type="GO" id="GO:0004818">
    <property type="term" value="F:glutamate-tRNA ligase activity"/>
    <property type="evidence" value="ECO:0000318"/>
    <property type="project" value="GO_Central"/>
</dbReference>
<dbReference type="AlphaFoldDB" id="A0A9R1X2E0"/>
<comment type="subcellular location">
    <subcellularLocation>
        <location evidence="1">Cytoplasm</location>
    </subcellularLocation>
</comment>
<dbReference type="InterPro" id="IPR036282">
    <property type="entry name" value="Glutathione-S-Trfase_C_sf"/>
</dbReference>
<feature type="domain" description="Glutamyl/glutaminyl-tRNA synthetase class Ib anti-codon binding" evidence="15">
    <location>
        <begin position="580"/>
        <end position="668"/>
    </location>
</feature>
<dbReference type="Gene3D" id="2.40.240.10">
    <property type="entry name" value="Ribosomal Protein L25, Chain P"/>
    <property type="match status" value="2"/>
</dbReference>
<dbReference type="PANTHER" id="PTHR43097">
    <property type="entry name" value="GLUTAMINE-TRNA LIGASE"/>
    <property type="match status" value="1"/>
</dbReference>
<evidence type="ECO:0000256" key="11">
    <source>
        <dbReference type="ARBA" id="ARBA00048351"/>
    </source>
</evidence>
<evidence type="ECO:0000256" key="4">
    <source>
        <dbReference type="ARBA" id="ARBA00022490"/>
    </source>
</evidence>
<evidence type="ECO:0000256" key="9">
    <source>
        <dbReference type="ARBA" id="ARBA00023146"/>
    </source>
</evidence>
<dbReference type="InterPro" id="IPR020056">
    <property type="entry name" value="Rbsml_bL25/Gln-tRNA_synth_N"/>
</dbReference>
<dbReference type="SUPFAM" id="SSF47616">
    <property type="entry name" value="GST C-terminal domain-like"/>
    <property type="match status" value="1"/>
</dbReference>
<evidence type="ECO:0000256" key="13">
    <source>
        <dbReference type="SAM" id="MobiDB-lite"/>
    </source>
</evidence>
<evidence type="ECO:0000256" key="2">
    <source>
        <dbReference type="ARBA" id="ARBA00008927"/>
    </source>
</evidence>
<evidence type="ECO:0000256" key="8">
    <source>
        <dbReference type="ARBA" id="ARBA00022917"/>
    </source>
</evidence>
<keyword evidence="6 12" id="KW-0547">Nucleotide-binding</keyword>
<gene>
    <name evidence="17" type="ORF">LSAT_V11C700364170</name>
</gene>
<dbReference type="InterPro" id="IPR001412">
    <property type="entry name" value="aa-tRNA-synth_I_CS"/>
</dbReference>
<dbReference type="CDD" id="cd10289">
    <property type="entry name" value="GST_C_AaRS_like"/>
    <property type="match status" value="1"/>
</dbReference>
<dbReference type="InterPro" id="IPR020058">
    <property type="entry name" value="Glu/Gln-tRNA-synth_Ib_cat-dom"/>
</dbReference>
<dbReference type="Pfam" id="PF00749">
    <property type="entry name" value="tRNA-synt_1c"/>
    <property type="match status" value="1"/>
</dbReference>
<dbReference type="Pfam" id="PF03950">
    <property type="entry name" value="tRNA-synt_1c_C"/>
    <property type="match status" value="1"/>
</dbReference>
<dbReference type="InterPro" id="IPR050132">
    <property type="entry name" value="Gln/Glu-tRNA_Ligase"/>
</dbReference>
<evidence type="ECO:0000256" key="10">
    <source>
        <dbReference type="ARBA" id="ARBA00030865"/>
    </source>
</evidence>
<organism evidence="17 18">
    <name type="scientific">Lactuca sativa</name>
    <name type="common">Garden lettuce</name>
    <dbReference type="NCBI Taxonomy" id="4236"/>
    <lineage>
        <taxon>Eukaryota</taxon>
        <taxon>Viridiplantae</taxon>
        <taxon>Streptophyta</taxon>
        <taxon>Embryophyta</taxon>
        <taxon>Tracheophyta</taxon>
        <taxon>Spermatophyta</taxon>
        <taxon>Magnoliopsida</taxon>
        <taxon>eudicotyledons</taxon>
        <taxon>Gunneridae</taxon>
        <taxon>Pentapetalae</taxon>
        <taxon>asterids</taxon>
        <taxon>campanulids</taxon>
        <taxon>Asterales</taxon>
        <taxon>Asteraceae</taxon>
        <taxon>Cichorioideae</taxon>
        <taxon>Cichorieae</taxon>
        <taxon>Lactucinae</taxon>
        <taxon>Lactuca</taxon>
    </lineage>
</organism>
<dbReference type="PRINTS" id="PR00987">
    <property type="entry name" value="TRNASYNTHGLU"/>
</dbReference>
<comment type="caution">
    <text evidence="17">The sequence shown here is derived from an EMBL/GenBank/DDBJ whole genome shotgun (WGS) entry which is preliminary data.</text>
</comment>
<dbReference type="GO" id="GO:0005829">
    <property type="term" value="C:cytosol"/>
    <property type="evidence" value="ECO:0000318"/>
    <property type="project" value="GO_Central"/>
</dbReference>
<dbReference type="NCBIfam" id="TIGR00463">
    <property type="entry name" value="gltX_arch"/>
    <property type="match status" value="1"/>
</dbReference>
<proteinExistence type="inferred from homology"/>
<dbReference type="PROSITE" id="PS00178">
    <property type="entry name" value="AA_TRNA_LIGASE_I"/>
    <property type="match status" value="1"/>
</dbReference>
<keyword evidence="4" id="KW-0963">Cytoplasm</keyword>
<comment type="similarity">
    <text evidence="2">Belongs to the class-I aminoacyl-tRNA synthetase family. Glutamate--tRNA ligase type 2 subfamily.</text>
</comment>
<keyword evidence="5 12" id="KW-0436">Ligase</keyword>
<dbReference type="InterPro" id="IPR014729">
    <property type="entry name" value="Rossmann-like_a/b/a_fold"/>
</dbReference>
<dbReference type="GO" id="GO:0005524">
    <property type="term" value="F:ATP binding"/>
    <property type="evidence" value="ECO:0007669"/>
    <property type="project" value="UniProtKB-KW"/>
</dbReference>
<evidence type="ECO:0000313" key="17">
    <source>
        <dbReference type="EMBL" id="KAJ0196626.1"/>
    </source>
</evidence>
<keyword evidence="7 12" id="KW-0067">ATP-binding</keyword>